<name>A0A1I2TRP2_9BACT</name>
<dbReference type="EMBL" id="FOPC01000006">
    <property type="protein sequence ID" value="SFG67602.1"/>
    <property type="molecule type" value="Genomic_DNA"/>
</dbReference>
<feature type="chain" id="PRO_5011526775" description="Type IX secretion system membrane protein, PorP/SprF family" evidence="1">
    <location>
        <begin position="20"/>
        <end position="271"/>
    </location>
</feature>
<dbReference type="Proteomes" id="UP000199642">
    <property type="component" value="Unassembled WGS sequence"/>
</dbReference>
<evidence type="ECO:0000313" key="2">
    <source>
        <dbReference type="EMBL" id="SFG67602.1"/>
    </source>
</evidence>
<evidence type="ECO:0000313" key="3">
    <source>
        <dbReference type="Proteomes" id="UP000199642"/>
    </source>
</evidence>
<protein>
    <recommendedName>
        <fullName evidence="4">Type IX secretion system membrane protein, PorP/SprF family</fullName>
    </recommendedName>
</protein>
<evidence type="ECO:0008006" key="4">
    <source>
        <dbReference type="Google" id="ProtNLM"/>
    </source>
</evidence>
<reference evidence="3" key="1">
    <citation type="submission" date="2016-10" db="EMBL/GenBank/DDBJ databases">
        <authorList>
            <person name="Varghese N."/>
            <person name="Submissions S."/>
        </authorList>
    </citation>
    <scope>NUCLEOTIDE SEQUENCE [LARGE SCALE GENOMIC DNA]</scope>
    <source>
        <strain evidence="3">DSM 19315</strain>
    </source>
</reference>
<dbReference type="STRING" id="435880.SAMN04487988_106177"/>
<sequence length="271" mass="30023">MKKLIFYWLSLGVIFQLQAQTDPLTQVHGARSQGMGNLRVHTLDLWTVFNNIGGLDRLENSGIAVGYDQRYNLKELNTFSLAAVNKSSLGTFGFSISRFGGSLFNQQSIGLGFSNTLGIASLGAKVEWFQTQIEGFGSSGVPVISLGGIAELSPEFFIGAHFSNLTRSKISKVSESRLPTAIQLGARYTPSEYLSIILEIEKDILLDPVSKIGLEYSLQRWIQLRLGVNSNPSRLFFGFGLLYQSFRFDYGRGRNHALGSTNHFSLAYLFQ</sequence>
<dbReference type="OrthoDB" id="9786645at2"/>
<organism evidence="2 3">
    <name type="scientific">Algoriphagus hitonicola</name>
    <dbReference type="NCBI Taxonomy" id="435880"/>
    <lineage>
        <taxon>Bacteria</taxon>
        <taxon>Pseudomonadati</taxon>
        <taxon>Bacteroidota</taxon>
        <taxon>Cytophagia</taxon>
        <taxon>Cytophagales</taxon>
        <taxon>Cyclobacteriaceae</taxon>
        <taxon>Algoriphagus</taxon>
    </lineage>
</organism>
<feature type="signal peptide" evidence="1">
    <location>
        <begin position="1"/>
        <end position="19"/>
    </location>
</feature>
<keyword evidence="3" id="KW-1185">Reference proteome</keyword>
<keyword evidence="1" id="KW-0732">Signal</keyword>
<dbReference type="RefSeq" id="WP_092791281.1">
    <property type="nucleotide sequence ID" value="NZ_FOPC01000006.1"/>
</dbReference>
<accession>A0A1I2TRP2</accession>
<evidence type="ECO:0000256" key="1">
    <source>
        <dbReference type="SAM" id="SignalP"/>
    </source>
</evidence>
<dbReference type="AlphaFoldDB" id="A0A1I2TRP2"/>
<proteinExistence type="predicted"/>
<gene>
    <name evidence="2" type="ORF">SAMN04487988_106177</name>
</gene>